<protein>
    <recommendedName>
        <fullName evidence="3">Endonuclease/exonuclease/phosphatase domain-containing protein</fullName>
    </recommendedName>
</protein>
<sequence>MKIETNDKVECLWVRNRKKANKAGIMVGVCYRPLSGEEEVDNLFDNQLEDISGSPALGLAGDFNLPDICWELNKHRREEAVQGVLRVCRGQFLVTASEQAYQGRDLTCCLQRWAGGRCGGWRPFRGMRELADELAKPFSIIYQQPWLTGEDPDDWNPVNVTPIHKKGWKDELGNYRPVSLTLVPGNGADHLE</sequence>
<keyword evidence="2" id="KW-1185">Reference proteome</keyword>
<organism evidence="1 2">
    <name type="scientific">Hirundo rustica rustica</name>
    <dbReference type="NCBI Taxonomy" id="333673"/>
    <lineage>
        <taxon>Eukaryota</taxon>
        <taxon>Metazoa</taxon>
        <taxon>Chordata</taxon>
        <taxon>Craniata</taxon>
        <taxon>Vertebrata</taxon>
        <taxon>Euteleostomi</taxon>
        <taxon>Archelosauria</taxon>
        <taxon>Archosauria</taxon>
        <taxon>Dinosauria</taxon>
        <taxon>Saurischia</taxon>
        <taxon>Theropoda</taxon>
        <taxon>Coelurosauria</taxon>
        <taxon>Aves</taxon>
        <taxon>Neognathae</taxon>
        <taxon>Neoaves</taxon>
        <taxon>Telluraves</taxon>
        <taxon>Australaves</taxon>
        <taxon>Passeriformes</taxon>
        <taxon>Sylvioidea</taxon>
        <taxon>Hirundinidae</taxon>
        <taxon>Hirundo</taxon>
    </lineage>
</organism>
<name>A0A3M0KF46_HIRRU</name>
<dbReference type="EMBL" id="QRBI01000108">
    <property type="protein sequence ID" value="RMC11776.1"/>
    <property type="molecule type" value="Genomic_DNA"/>
</dbReference>
<accession>A0A3M0KF46</accession>
<proteinExistence type="predicted"/>
<dbReference type="AlphaFoldDB" id="A0A3M0KF46"/>
<evidence type="ECO:0008006" key="3">
    <source>
        <dbReference type="Google" id="ProtNLM"/>
    </source>
</evidence>
<dbReference type="PANTHER" id="PTHR33395">
    <property type="entry name" value="TRANSCRIPTASE, PUTATIVE-RELATED-RELATED"/>
    <property type="match status" value="1"/>
</dbReference>
<gene>
    <name evidence="1" type="ORF">DUI87_11901</name>
</gene>
<dbReference type="OrthoDB" id="416454at2759"/>
<evidence type="ECO:0000313" key="2">
    <source>
        <dbReference type="Proteomes" id="UP000269221"/>
    </source>
</evidence>
<reference evidence="1 2" key="1">
    <citation type="submission" date="2018-07" db="EMBL/GenBank/DDBJ databases">
        <title>A high quality draft genome assembly of the barn swallow (H. rustica rustica).</title>
        <authorList>
            <person name="Formenti G."/>
            <person name="Chiara M."/>
            <person name="Poveda L."/>
            <person name="Francoijs K.-J."/>
            <person name="Bonisoli-Alquati A."/>
            <person name="Canova L."/>
            <person name="Gianfranceschi L."/>
            <person name="Horner D.S."/>
            <person name="Saino N."/>
        </authorList>
    </citation>
    <scope>NUCLEOTIDE SEQUENCE [LARGE SCALE GENOMIC DNA]</scope>
    <source>
        <strain evidence="1">Chelidonia</strain>
        <tissue evidence="1">Blood</tissue>
    </source>
</reference>
<comment type="caution">
    <text evidence="1">The sequence shown here is derived from an EMBL/GenBank/DDBJ whole genome shotgun (WGS) entry which is preliminary data.</text>
</comment>
<dbReference type="GO" id="GO:0031012">
    <property type="term" value="C:extracellular matrix"/>
    <property type="evidence" value="ECO:0007669"/>
    <property type="project" value="TreeGrafter"/>
</dbReference>
<dbReference type="GO" id="GO:0007508">
    <property type="term" value="P:larval heart development"/>
    <property type="evidence" value="ECO:0007669"/>
    <property type="project" value="TreeGrafter"/>
</dbReference>
<dbReference type="PANTHER" id="PTHR33395:SF22">
    <property type="entry name" value="REVERSE TRANSCRIPTASE DOMAIN-CONTAINING PROTEIN"/>
    <property type="match status" value="1"/>
</dbReference>
<evidence type="ECO:0000313" key="1">
    <source>
        <dbReference type="EMBL" id="RMC11776.1"/>
    </source>
</evidence>
<dbReference type="GO" id="GO:0061343">
    <property type="term" value="P:cell adhesion involved in heart morphogenesis"/>
    <property type="evidence" value="ECO:0007669"/>
    <property type="project" value="TreeGrafter"/>
</dbReference>
<dbReference type="Proteomes" id="UP000269221">
    <property type="component" value="Unassembled WGS sequence"/>
</dbReference>